<dbReference type="EMBL" id="JBEXIP010000067">
    <property type="protein sequence ID" value="MET8438679.1"/>
    <property type="molecule type" value="Genomic_DNA"/>
</dbReference>
<sequence>MLDWYIRHHPSSAHWCIGEIMREARDRWNIPPDETIRTLRTALSPDGELSKEARTTYFTLLAPRDDID</sequence>
<proteinExistence type="predicted"/>
<dbReference type="RefSeq" id="WP_356713088.1">
    <property type="nucleotide sequence ID" value="NZ_JBEXIP010000067.1"/>
</dbReference>
<protein>
    <submittedName>
        <fullName evidence="1">Uncharacterized protein</fullName>
    </submittedName>
</protein>
<comment type="caution">
    <text evidence="1">The sequence shown here is derived from an EMBL/GenBank/DDBJ whole genome shotgun (WGS) entry which is preliminary data.</text>
</comment>
<organism evidence="1 2">
    <name type="scientific">Streptomyces sp. 900116325</name>
    <dbReference type="NCBI Taxonomy" id="3154295"/>
    <lineage>
        <taxon>Bacteria</taxon>
        <taxon>Bacillati</taxon>
        <taxon>Actinomycetota</taxon>
        <taxon>Actinomycetes</taxon>
        <taxon>Kitasatosporales</taxon>
        <taxon>Streptomycetaceae</taxon>
        <taxon>Streptomyces</taxon>
    </lineage>
</organism>
<keyword evidence="2" id="KW-1185">Reference proteome</keyword>
<dbReference type="Proteomes" id="UP001550044">
    <property type="component" value="Unassembled WGS sequence"/>
</dbReference>
<gene>
    <name evidence="1" type="ORF">ABZV61_39480</name>
</gene>
<evidence type="ECO:0000313" key="2">
    <source>
        <dbReference type="Proteomes" id="UP001550044"/>
    </source>
</evidence>
<name>A0ABV2UMQ0_9ACTN</name>
<reference evidence="1 2" key="1">
    <citation type="submission" date="2024-06" db="EMBL/GenBank/DDBJ databases">
        <title>The Natural Products Discovery Center: Release of the First 8490 Sequenced Strains for Exploring Actinobacteria Biosynthetic Diversity.</title>
        <authorList>
            <person name="Kalkreuter E."/>
            <person name="Kautsar S.A."/>
            <person name="Yang D."/>
            <person name="Bader C.D."/>
            <person name="Teijaro C.N."/>
            <person name="Fluegel L."/>
            <person name="Davis C.M."/>
            <person name="Simpson J.R."/>
            <person name="Lauterbach L."/>
            <person name="Steele A.D."/>
            <person name="Gui C."/>
            <person name="Meng S."/>
            <person name="Li G."/>
            <person name="Viehrig K."/>
            <person name="Ye F."/>
            <person name="Su P."/>
            <person name="Kiefer A.F."/>
            <person name="Nichols A."/>
            <person name="Cepeda A.J."/>
            <person name="Yan W."/>
            <person name="Fan B."/>
            <person name="Jiang Y."/>
            <person name="Adhikari A."/>
            <person name="Zheng C.-J."/>
            <person name="Schuster L."/>
            <person name="Cowan T.M."/>
            <person name="Smanski M.J."/>
            <person name="Chevrette M.G."/>
            <person name="De Carvalho L.P.S."/>
            <person name="Shen B."/>
        </authorList>
    </citation>
    <scope>NUCLEOTIDE SEQUENCE [LARGE SCALE GENOMIC DNA]</scope>
    <source>
        <strain evidence="1 2">NPDC005137</strain>
    </source>
</reference>
<accession>A0ABV2UMQ0</accession>
<evidence type="ECO:0000313" key="1">
    <source>
        <dbReference type="EMBL" id="MET8438679.1"/>
    </source>
</evidence>